<dbReference type="Gramene" id="GBG64566">
    <property type="protein sequence ID" value="GBG64566"/>
    <property type="gene ID" value="CBR_g45260"/>
</dbReference>
<organism evidence="2 3">
    <name type="scientific">Chara braunii</name>
    <name type="common">Braun's stonewort</name>
    <dbReference type="NCBI Taxonomy" id="69332"/>
    <lineage>
        <taxon>Eukaryota</taxon>
        <taxon>Viridiplantae</taxon>
        <taxon>Streptophyta</taxon>
        <taxon>Charophyceae</taxon>
        <taxon>Charales</taxon>
        <taxon>Characeae</taxon>
        <taxon>Chara</taxon>
    </lineage>
</organism>
<name>A0A388K3G1_CHABU</name>
<feature type="compositionally biased region" description="Basic and acidic residues" evidence="1">
    <location>
        <begin position="51"/>
        <end position="63"/>
    </location>
</feature>
<protein>
    <submittedName>
        <fullName evidence="2">Uncharacterized protein</fullName>
    </submittedName>
</protein>
<feature type="region of interest" description="Disordered" evidence="1">
    <location>
        <begin position="30"/>
        <end position="145"/>
    </location>
</feature>
<sequence length="145" mass="16755">MLEPEMKAEEINQMGCWSRKWRQRRLIQVSEEHREDKEHGDRKTSTLRQGVQEDYKEGKVGEEGEKEGEEDEEEGRFGHKLSTTRGGGGRGGGGNFEGLQLGEEDGNHTRERRRATTKTLPKRSERTEEGQRGEEAARRKERSRM</sequence>
<reference evidence="2 3" key="1">
    <citation type="journal article" date="2018" name="Cell">
        <title>The Chara Genome: Secondary Complexity and Implications for Plant Terrestrialization.</title>
        <authorList>
            <person name="Nishiyama T."/>
            <person name="Sakayama H."/>
            <person name="Vries J.D."/>
            <person name="Buschmann H."/>
            <person name="Saint-Marcoux D."/>
            <person name="Ullrich K.K."/>
            <person name="Haas F.B."/>
            <person name="Vanderstraeten L."/>
            <person name="Becker D."/>
            <person name="Lang D."/>
            <person name="Vosolsobe S."/>
            <person name="Rombauts S."/>
            <person name="Wilhelmsson P.K.I."/>
            <person name="Janitza P."/>
            <person name="Kern R."/>
            <person name="Heyl A."/>
            <person name="Rumpler F."/>
            <person name="Villalobos L.I.A.C."/>
            <person name="Clay J.M."/>
            <person name="Skokan R."/>
            <person name="Toyoda A."/>
            <person name="Suzuki Y."/>
            <person name="Kagoshima H."/>
            <person name="Schijlen E."/>
            <person name="Tajeshwar N."/>
            <person name="Catarino B."/>
            <person name="Hetherington A.J."/>
            <person name="Saltykova A."/>
            <person name="Bonnot C."/>
            <person name="Breuninger H."/>
            <person name="Symeonidi A."/>
            <person name="Radhakrishnan G.V."/>
            <person name="Van Nieuwerburgh F."/>
            <person name="Deforce D."/>
            <person name="Chang C."/>
            <person name="Karol K.G."/>
            <person name="Hedrich R."/>
            <person name="Ulvskov P."/>
            <person name="Glockner G."/>
            <person name="Delwiche C.F."/>
            <person name="Petrasek J."/>
            <person name="Van de Peer Y."/>
            <person name="Friml J."/>
            <person name="Beilby M."/>
            <person name="Dolan L."/>
            <person name="Kohara Y."/>
            <person name="Sugano S."/>
            <person name="Fujiyama A."/>
            <person name="Delaux P.-M."/>
            <person name="Quint M."/>
            <person name="TheiBen G."/>
            <person name="Hagemann M."/>
            <person name="Harholt J."/>
            <person name="Dunand C."/>
            <person name="Zachgo S."/>
            <person name="Langdale J."/>
            <person name="Maumus F."/>
            <person name="Straeten D.V.D."/>
            <person name="Gould S.B."/>
            <person name="Rensing S.A."/>
        </authorList>
    </citation>
    <scope>NUCLEOTIDE SEQUENCE [LARGE SCALE GENOMIC DNA]</scope>
    <source>
        <strain evidence="2 3">S276</strain>
    </source>
</reference>
<proteinExistence type="predicted"/>
<gene>
    <name evidence="2" type="ORF">CBR_g45260</name>
</gene>
<feature type="compositionally biased region" description="Basic and acidic residues" evidence="1">
    <location>
        <begin position="122"/>
        <end position="145"/>
    </location>
</feature>
<dbReference type="EMBL" id="BFEA01000051">
    <property type="protein sequence ID" value="GBG64566.1"/>
    <property type="molecule type" value="Genomic_DNA"/>
</dbReference>
<evidence type="ECO:0000313" key="2">
    <source>
        <dbReference type="EMBL" id="GBG64566.1"/>
    </source>
</evidence>
<accession>A0A388K3G1</accession>
<dbReference type="AlphaFoldDB" id="A0A388K3G1"/>
<feature type="compositionally biased region" description="Gly residues" evidence="1">
    <location>
        <begin position="85"/>
        <end position="96"/>
    </location>
</feature>
<comment type="caution">
    <text evidence="2">The sequence shown here is derived from an EMBL/GenBank/DDBJ whole genome shotgun (WGS) entry which is preliminary data.</text>
</comment>
<evidence type="ECO:0000313" key="3">
    <source>
        <dbReference type="Proteomes" id="UP000265515"/>
    </source>
</evidence>
<keyword evidence="3" id="KW-1185">Reference proteome</keyword>
<evidence type="ECO:0000256" key="1">
    <source>
        <dbReference type="SAM" id="MobiDB-lite"/>
    </source>
</evidence>
<dbReference type="Proteomes" id="UP000265515">
    <property type="component" value="Unassembled WGS sequence"/>
</dbReference>
<feature type="compositionally biased region" description="Acidic residues" evidence="1">
    <location>
        <begin position="64"/>
        <end position="74"/>
    </location>
</feature>
<feature type="compositionally biased region" description="Basic and acidic residues" evidence="1">
    <location>
        <begin position="30"/>
        <end position="44"/>
    </location>
</feature>